<sequence length="108" mass="11988">MFTDDFKRLLVGLVMGDTLLTLRLATKAWKRMADAFIDEGVKSGAMLFHGGEDLRGSIDFNERHELVTRVIFLLNITKAGNGCSKLIPSNINTNDNNAIVAHLRSLQN</sequence>
<gene>
    <name evidence="1" type="ORF">TrLO_g3850</name>
</gene>
<keyword evidence="2" id="KW-1185">Reference proteome</keyword>
<dbReference type="Proteomes" id="UP001165122">
    <property type="component" value="Unassembled WGS sequence"/>
</dbReference>
<evidence type="ECO:0000313" key="2">
    <source>
        <dbReference type="Proteomes" id="UP001165122"/>
    </source>
</evidence>
<reference evidence="2" key="1">
    <citation type="journal article" date="2023" name="Commun. Biol.">
        <title>Genome analysis of Parmales, the sister group of diatoms, reveals the evolutionary specialization of diatoms from phago-mixotrophs to photoautotrophs.</title>
        <authorList>
            <person name="Ban H."/>
            <person name="Sato S."/>
            <person name="Yoshikawa S."/>
            <person name="Yamada K."/>
            <person name="Nakamura Y."/>
            <person name="Ichinomiya M."/>
            <person name="Sato N."/>
            <person name="Blanc-Mathieu R."/>
            <person name="Endo H."/>
            <person name="Kuwata A."/>
            <person name="Ogata H."/>
        </authorList>
    </citation>
    <scope>NUCLEOTIDE SEQUENCE [LARGE SCALE GENOMIC DNA]</scope>
    <source>
        <strain evidence="2">NIES 3700</strain>
    </source>
</reference>
<accession>A0A9W7C700</accession>
<name>A0A9W7C700_9STRA</name>
<dbReference type="OrthoDB" id="10641202at2759"/>
<dbReference type="EMBL" id="BRXW01000031">
    <property type="protein sequence ID" value="GMI01162.1"/>
    <property type="molecule type" value="Genomic_DNA"/>
</dbReference>
<comment type="caution">
    <text evidence="1">The sequence shown here is derived from an EMBL/GenBank/DDBJ whole genome shotgun (WGS) entry which is preliminary data.</text>
</comment>
<evidence type="ECO:0000313" key="1">
    <source>
        <dbReference type="EMBL" id="GMI01162.1"/>
    </source>
</evidence>
<organism evidence="1 2">
    <name type="scientific">Triparma laevis f. longispina</name>
    <dbReference type="NCBI Taxonomy" id="1714387"/>
    <lineage>
        <taxon>Eukaryota</taxon>
        <taxon>Sar</taxon>
        <taxon>Stramenopiles</taxon>
        <taxon>Ochrophyta</taxon>
        <taxon>Bolidophyceae</taxon>
        <taxon>Parmales</taxon>
        <taxon>Triparmaceae</taxon>
        <taxon>Triparma</taxon>
    </lineage>
</organism>
<protein>
    <submittedName>
        <fullName evidence="1">Uncharacterized protein</fullName>
    </submittedName>
</protein>
<proteinExistence type="predicted"/>
<dbReference type="AlphaFoldDB" id="A0A9W7C700"/>